<evidence type="ECO:0000256" key="2">
    <source>
        <dbReference type="ARBA" id="ARBA00023002"/>
    </source>
</evidence>
<organism evidence="4 5">
    <name type="scientific">Clostridium omnivorum</name>
    <dbReference type="NCBI Taxonomy" id="1604902"/>
    <lineage>
        <taxon>Bacteria</taxon>
        <taxon>Bacillati</taxon>
        <taxon>Bacillota</taxon>
        <taxon>Clostridia</taxon>
        <taxon>Eubacteriales</taxon>
        <taxon>Clostridiaceae</taxon>
        <taxon>Clostridium</taxon>
    </lineage>
</organism>
<dbReference type="Gene3D" id="3.40.109.30">
    <property type="entry name" value="putative nitroreductase (tm1586), domain 2"/>
    <property type="match status" value="1"/>
</dbReference>
<name>A0ABQ5N9V1_9CLOT</name>
<protein>
    <submittedName>
        <fullName evidence="4">Nitroreductase</fullName>
    </submittedName>
</protein>
<keyword evidence="5" id="KW-1185">Reference proteome</keyword>
<dbReference type="EMBL" id="BRXR01000001">
    <property type="protein sequence ID" value="GLC31984.1"/>
    <property type="molecule type" value="Genomic_DNA"/>
</dbReference>
<dbReference type="Proteomes" id="UP001208567">
    <property type="component" value="Unassembled WGS sequence"/>
</dbReference>
<proteinExistence type="inferred from homology"/>
<dbReference type="Gene3D" id="3.40.109.10">
    <property type="entry name" value="NADH Oxidase"/>
    <property type="match status" value="1"/>
</dbReference>
<evidence type="ECO:0000313" key="5">
    <source>
        <dbReference type="Proteomes" id="UP001208567"/>
    </source>
</evidence>
<evidence type="ECO:0000313" key="4">
    <source>
        <dbReference type="EMBL" id="GLC31984.1"/>
    </source>
</evidence>
<evidence type="ECO:0000256" key="1">
    <source>
        <dbReference type="ARBA" id="ARBA00007118"/>
    </source>
</evidence>
<dbReference type="InterPro" id="IPR000415">
    <property type="entry name" value="Nitroreductase-like"/>
</dbReference>
<gene>
    <name evidence="4" type="ORF">bsdE14_33940</name>
</gene>
<dbReference type="RefSeq" id="WP_264851297.1">
    <property type="nucleotide sequence ID" value="NZ_BRXR01000001.1"/>
</dbReference>
<feature type="domain" description="Putative nitroreductase TM1586" evidence="3">
    <location>
        <begin position="13"/>
        <end position="256"/>
    </location>
</feature>
<sequence>MKEFENQLFLKPVTEVIKNRISIRSYKPKMLTEELKENIITFMENLSGPFSAKVRFKFVDSNILLENNQIKLGTYGMIRGASSFIVSAVENAEMNLEELGYEFEKLILYAHSLGLGTCWLGGTFKKGEFSKAMNLNSDELLPTVSPIGYPNENKNFFDSLVRLAAGSKNRKNFEDIFFNKNFETPLSEESAGIYKTALNMVRLAPSASNKQPWRIVKDDTQFHFYLDHAKGYSDNLGFDMQRIDIGIALCHFDLTAKEMGLEGSFIKRVPSIKPLNENTEYIISWTE</sequence>
<comment type="similarity">
    <text evidence="1">Belongs to the nitroreductase family.</text>
</comment>
<keyword evidence="2" id="KW-0560">Oxidoreductase</keyword>
<comment type="caution">
    <text evidence="4">The sequence shown here is derived from an EMBL/GenBank/DDBJ whole genome shotgun (WGS) entry which is preliminary data.</text>
</comment>
<dbReference type="SUPFAM" id="SSF55469">
    <property type="entry name" value="FMN-dependent nitroreductase-like"/>
    <property type="match status" value="1"/>
</dbReference>
<reference evidence="4 5" key="1">
    <citation type="journal article" date="2024" name="Int. J. Syst. Evol. Microbiol.">
        <title>Clostridium omnivorum sp. nov., isolated from anoxic soil under the treatment of reductive soil disinfestation.</title>
        <authorList>
            <person name="Ueki A."/>
            <person name="Tonouchi A."/>
            <person name="Kaku N."/>
            <person name="Honma S."/>
            <person name="Ueki K."/>
        </authorList>
    </citation>
    <scope>NUCLEOTIDE SEQUENCE [LARGE SCALE GENOMIC DNA]</scope>
    <source>
        <strain evidence="4 5">E14</strain>
    </source>
</reference>
<accession>A0ABQ5N9V1</accession>
<dbReference type="InterPro" id="IPR029478">
    <property type="entry name" value="TM1586_NiRdase"/>
</dbReference>
<dbReference type="PANTHER" id="PTHR43673">
    <property type="entry name" value="NAD(P)H NITROREDUCTASE YDGI-RELATED"/>
    <property type="match status" value="1"/>
</dbReference>
<evidence type="ECO:0000259" key="3">
    <source>
        <dbReference type="Pfam" id="PF14512"/>
    </source>
</evidence>
<dbReference type="Pfam" id="PF14512">
    <property type="entry name" value="TM1586_NiRdase"/>
    <property type="match status" value="1"/>
</dbReference>
<dbReference type="PANTHER" id="PTHR43673:SF10">
    <property type="entry name" value="NADH DEHYDROGENASE_NAD(P)H NITROREDUCTASE XCC3605-RELATED"/>
    <property type="match status" value="1"/>
</dbReference>